<name>A0A8K1SRG7_9AVES</name>
<feature type="transmembrane region" description="Helical" evidence="17">
    <location>
        <begin position="143"/>
        <end position="162"/>
    </location>
</feature>
<dbReference type="InterPro" id="IPR001457">
    <property type="entry name" value="NADH_UbQ/plastoQ_OxRdtase_su6"/>
</dbReference>
<dbReference type="InterPro" id="IPR042106">
    <property type="entry name" value="Nuo/plastoQ_OxRdtase_6_NuoJ"/>
</dbReference>
<keyword evidence="7 17" id="KW-0679">Respiratory chain</keyword>
<dbReference type="PANTHER" id="PTHR11435:SF1">
    <property type="entry name" value="NADH-UBIQUINONE OXIDOREDUCTASE CHAIN 6"/>
    <property type="match status" value="1"/>
</dbReference>
<feature type="transmembrane region" description="Helical" evidence="17">
    <location>
        <begin position="87"/>
        <end position="108"/>
    </location>
</feature>
<comment type="catalytic activity">
    <reaction evidence="16 17">
        <text>a ubiquinone + NADH + 5 H(+)(in) = a ubiquinol + NAD(+) + 4 H(+)(out)</text>
        <dbReference type="Rhea" id="RHEA:29091"/>
        <dbReference type="Rhea" id="RHEA-COMP:9565"/>
        <dbReference type="Rhea" id="RHEA-COMP:9566"/>
        <dbReference type="ChEBI" id="CHEBI:15378"/>
        <dbReference type="ChEBI" id="CHEBI:16389"/>
        <dbReference type="ChEBI" id="CHEBI:17976"/>
        <dbReference type="ChEBI" id="CHEBI:57540"/>
        <dbReference type="ChEBI" id="CHEBI:57945"/>
        <dbReference type="EC" id="7.1.1.2"/>
    </reaction>
</comment>
<dbReference type="EMBL" id="MZ681908">
    <property type="protein sequence ID" value="UFP92454.1"/>
    <property type="molecule type" value="Genomic_DNA"/>
</dbReference>
<dbReference type="InterPro" id="IPR050269">
    <property type="entry name" value="ComplexI_Subunit6"/>
</dbReference>
<keyword evidence="8 17" id="KW-0812">Transmembrane</keyword>
<evidence type="ECO:0000256" key="8">
    <source>
        <dbReference type="ARBA" id="ARBA00022692"/>
    </source>
</evidence>
<feature type="signal peptide" evidence="18">
    <location>
        <begin position="1"/>
        <end position="20"/>
    </location>
</feature>
<comment type="similarity">
    <text evidence="3 17">Belongs to the complex I subunit 6 family.</text>
</comment>
<dbReference type="AlphaFoldDB" id="A0A8K1SRG7"/>
<evidence type="ECO:0000256" key="4">
    <source>
        <dbReference type="ARBA" id="ARBA00012944"/>
    </source>
</evidence>
<dbReference type="EC" id="7.1.1.2" evidence="4 17"/>
<evidence type="ECO:0000256" key="9">
    <source>
        <dbReference type="ARBA" id="ARBA00022967"/>
    </source>
</evidence>
<protein>
    <recommendedName>
        <fullName evidence="5 17">NADH-ubiquinone oxidoreductase chain 6</fullName>
        <ecNumber evidence="4 17">7.1.1.2</ecNumber>
    </recommendedName>
</protein>
<evidence type="ECO:0000256" key="16">
    <source>
        <dbReference type="ARBA" id="ARBA00049551"/>
    </source>
</evidence>
<dbReference type="GO" id="GO:0031966">
    <property type="term" value="C:mitochondrial membrane"/>
    <property type="evidence" value="ECO:0007669"/>
    <property type="project" value="UniProtKB-SubCell"/>
</dbReference>
<dbReference type="Pfam" id="PF00499">
    <property type="entry name" value="Oxidored_q3"/>
    <property type="match status" value="1"/>
</dbReference>
<evidence type="ECO:0000256" key="6">
    <source>
        <dbReference type="ARBA" id="ARBA00022448"/>
    </source>
</evidence>
<keyword evidence="13 17" id="KW-0830">Ubiquinone</keyword>
<evidence type="ECO:0000256" key="10">
    <source>
        <dbReference type="ARBA" id="ARBA00022982"/>
    </source>
</evidence>
<keyword evidence="12 17" id="KW-0520">NAD</keyword>
<accession>A0A8K1SRG7</accession>
<feature type="chain" id="PRO_5035424999" description="NADH-ubiquinone oxidoreductase chain 6" evidence="18">
    <location>
        <begin position="21"/>
        <end position="173"/>
    </location>
</feature>
<evidence type="ECO:0000256" key="5">
    <source>
        <dbReference type="ARBA" id="ARBA00021095"/>
    </source>
</evidence>
<comment type="function">
    <text evidence="1">Core subunit of the mitochondrial membrane respiratory chain NADH dehydrogenase (Complex I) that is believed to belong to the minimal assembly required for catalysis. Complex I functions in the transfer of electrons from NADH to the respiratory chain. The immediate electron acceptor for the enzyme is believed to be ubiquinone.</text>
</comment>
<evidence type="ECO:0000256" key="15">
    <source>
        <dbReference type="ARBA" id="ARBA00023136"/>
    </source>
</evidence>
<evidence type="ECO:0000256" key="13">
    <source>
        <dbReference type="ARBA" id="ARBA00023075"/>
    </source>
</evidence>
<proteinExistence type="inferred from homology"/>
<evidence type="ECO:0000256" key="3">
    <source>
        <dbReference type="ARBA" id="ARBA00005698"/>
    </source>
</evidence>
<evidence type="ECO:0000256" key="1">
    <source>
        <dbReference type="ARBA" id="ARBA00003257"/>
    </source>
</evidence>
<evidence type="ECO:0000256" key="17">
    <source>
        <dbReference type="RuleBase" id="RU004430"/>
    </source>
</evidence>
<keyword evidence="14 17" id="KW-0496">Mitochondrion</keyword>
<feature type="transmembrane region" description="Helical" evidence="17">
    <location>
        <begin position="53"/>
        <end position="75"/>
    </location>
</feature>
<keyword evidence="15 17" id="KW-0472">Membrane</keyword>
<keyword evidence="18" id="KW-0732">Signal</keyword>
<feature type="transmembrane region" description="Helical" evidence="17">
    <location>
        <begin position="30"/>
        <end position="46"/>
    </location>
</feature>
<organism evidence="19">
    <name type="scientific">Fregata minor</name>
    <dbReference type="NCBI Taxonomy" id="57241"/>
    <lineage>
        <taxon>Eukaryota</taxon>
        <taxon>Metazoa</taxon>
        <taxon>Chordata</taxon>
        <taxon>Craniata</taxon>
        <taxon>Vertebrata</taxon>
        <taxon>Euteleostomi</taxon>
        <taxon>Archelosauria</taxon>
        <taxon>Archosauria</taxon>
        <taxon>Dinosauria</taxon>
        <taxon>Saurischia</taxon>
        <taxon>Theropoda</taxon>
        <taxon>Coelurosauria</taxon>
        <taxon>Aves</taxon>
        <taxon>Neognathae</taxon>
        <taxon>Neoaves</taxon>
        <taxon>Aequornithes</taxon>
        <taxon>Suliformes</taxon>
        <taxon>Fregatidae</taxon>
        <taxon>Fregata</taxon>
    </lineage>
</organism>
<keyword evidence="11 17" id="KW-1133">Transmembrane helix</keyword>
<keyword evidence="6 17" id="KW-0813">Transport</keyword>
<evidence type="ECO:0000256" key="18">
    <source>
        <dbReference type="SAM" id="SignalP"/>
    </source>
</evidence>
<geneLocation type="mitochondrion" evidence="19"/>
<gene>
    <name evidence="19" type="primary">ND6</name>
</gene>
<evidence type="ECO:0000256" key="7">
    <source>
        <dbReference type="ARBA" id="ARBA00022660"/>
    </source>
</evidence>
<evidence type="ECO:0000256" key="14">
    <source>
        <dbReference type="ARBA" id="ARBA00023128"/>
    </source>
</evidence>
<dbReference type="PANTHER" id="PTHR11435">
    <property type="entry name" value="NADH UBIQUINONE OXIDOREDUCTASE SUBUNIT ND6"/>
    <property type="match status" value="1"/>
</dbReference>
<evidence type="ECO:0000256" key="2">
    <source>
        <dbReference type="ARBA" id="ARBA00004225"/>
    </source>
</evidence>
<comment type="subcellular location">
    <subcellularLocation>
        <location evidence="2 17">Mitochondrion membrane</location>
        <topology evidence="2 17">Multi-pass membrane protein</topology>
    </subcellularLocation>
</comment>
<evidence type="ECO:0000256" key="12">
    <source>
        <dbReference type="ARBA" id="ARBA00023027"/>
    </source>
</evidence>
<keyword evidence="10 17" id="KW-0249">Electron transport</keyword>
<sequence>MTYFVLFLGLCFVLGGLAVASNPSPYYGVVGLVVASVVGCGWLLSLGVSFVSLVLFMVYLGGMLVVFVYSVSLAAEPFPEAWGDRHVMGYGLGLVLVLGVGGFVGGLGECWKLGVVTVDNVGAFLVRLDFGGVAMFYSSGAGMFLVAGWGLLLTLFVVLEVVRGLSRGAIRAV</sequence>
<comment type="function">
    <text evidence="17">Core subunit of the mitochondrial membrane respiratory chain NADH dehydrogenase (Complex I) which catalyzes electron transfer from NADH through the respiratory chain, using ubiquinone as an electron acceptor. Essential for the catalytic activity and assembly of complex I.</text>
</comment>
<evidence type="ECO:0000256" key="11">
    <source>
        <dbReference type="ARBA" id="ARBA00022989"/>
    </source>
</evidence>
<reference evidence="19" key="1">
    <citation type="journal article" date="2021" name="Biochem. Genet.">
        <title>Complete Mitochondrial Genome of Great Frigatebird (Fregata minor): Phylogenetic Position and Gene Rearrangement.</title>
        <authorList>
            <person name="Kundu S."/>
            <person name="Alam I."/>
            <person name="Maheswaran G."/>
            <person name="Tyagi K."/>
            <person name="Kumar V."/>
        </authorList>
    </citation>
    <scope>NUCLEOTIDE SEQUENCE</scope>
</reference>
<dbReference type="Gene3D" id="1.20.120.1200">
    <property type="entry name" value="NADH-ubiquinone/plastoquinone oxidoreductase chain 6, subunit NuoJ"/>
    <property type="match status" value="1"/>
</dbReference>
<evidence type="ECO:0000313" key="19">
    <source>
        <dbReference type="EMBL" id="UFP92454.1"/>
    </source>
</evidence>
<dbReference type="GO" id="GO:0008137">
    <property type="term" value="F:NADH dehydrogenase (ubiquinone) activity"/>
    <property type="evidence" value="ECO:0007669"/>
    <property type="project" value="UniProtKB-UniRule"/>
</dbReference>
<keyword evidence="9 17" id="KW-1278">Translocase</keyword>